<sequence>MLLGLELPTEIVDLFIEGLSIHLDEIDSLRALLSCALVSRSFSFPARRKLFSSIHLSMNPPILSPPESKFTRSRDSLFHRIASFSTLVDAGGDLVFLIREIHINVDRGYFILEQQSSLHKVLHVVIHRSRNLETLSISGPLSRPFSWSSIPTGTMESLTKTILSPSLTHLGFTDVEGVPMSLVTNRLCPLSLSLIRSRFALHPRPSESSSLLSLNSVWVDRYMRDFVDRFCRYRRNLHVEHFKAAISDRQDAAAVWKFIQQTKECLVSLDLFLGRIPVQTWDPHSASLSTSGSFPICAVYDYNSNVHYPMLSFLAITSFGYPIQRINRRKSSSFKSPYTH</sequence>
<dbReference type="AlphaFoldDB" id="A0A0C3BHL2"/>
<reference evidence="1 2" key="1">
    <citation type="submission" date="2014-04" db="EMBL/GenBank/DDBJ databases">
        <authorList>
            <consortium name="DOE Joint Genome Institute"/>
            <person name="Kuo A."/>
            <person name="Gay G."/>
            <person name="Dore J."/>
            <person name="Kohler A."/>
            <person name="Nagy L.G."/>
            <person name="Floudas D."/>
            <person name="Copeland A."/>
            <person name="Barry K.W."/>
            <person name="Cichocki N."/>
            <person name="Veneault-Fourrey C."/>
            <person name="LaButti K."/>
            <person name="Lindquist E.A."/>
            <person name="Lipzen A."/>
            <person name="Lundell T."/>
            <person name="Morin E."/>
            <person name="Murat C."/>
            <person name="Sun H."/>
            <person name="Tunlid A."/>
            <person name="Henrissat B."/>
            <person name="Grigoriev I.V."/>
            <person name="Hibbett D.S."/>
            <person name="Martin F."/>
            <person name="Nordberg H.P."/>
            <person name="Cantor M.N."/>
            <person name="Hua S.X."/>
        </authorList>
    </citation>
    <scope>NUCLEOTIDE SEQUENCE [LARGE SCALE GENOMIC DNA]</scope>
    <source>
        <strain evidence="2">h7</strain>
    </source>
</reference>
<keyword evidence="2" id="KW-1185">Reference proteome</keyword>
<dbReference type="HOGENOM" id="CLU_816506_0_0_1"/>
<dbReference type="EMBL" id="KN831807">
    <property type="protein sequence ID" value="KIM36200.1"/>
    <property type="molecule type" value="Genomic_DNA"/>
</dbReference>
<name>A0A0C3BHL2_HEBCY</name>
<protein>
    <recommendedName>
        <fullName evidence="3">F-box domain-containing protein</fullName>
    </recommendedName>
</protein>
<evidence type="ECO:0008006" key="3">
    <source>
        <dbReference type="Google" id="ProtNLM"/>
    </source>
</evidence>
<organism evidence="1 2">
    <name type="scientific">Hebeloma cylindrosporum</name>
    <dbReference type="NCBI Taxonomy" id="76867"/>
    <lineage>
        <taxon>Eukaryota</taxon>
        <taxon>Fungi</taxon>
        <taxon>Dikarya</taxon>
        <taxon>Basidiomycota</taxon>
        <taxon>Agaricomycotina</taxon>
        <taxon>Agaricomycetes</taxon>
        <taxon>Agaricomycetidae</taxon>
        <taxon>Agaricales</taxon>
        <taxon>Agaricineae</taxon>
        <taxon>Hymenogastraceae</taxon>
        <taxon>Hebeloma</taxon>
    </lineage>
</organism>
<reference evidence="2" key="2">
    <citation type="submission" date="2015-01" db="EMBL/GenBank/DDBJ databases">
        <title>Evolutionary Origins and Diversification of the Mycorrhizal Mutualists.</title>
        <authorList>
            <consortium name="DOE Joint Genome Institute"/>
            <consortium name="Mycorrhizal Genomics Consortium"/>
            <person name="Kohler A."/>
            <person name="Kuo A."/>
            <person name="Nagy L.G."/>
            <person name="Floudas D."/>
            <person name="Copeland A."/>
            <person name="Barry K.W."/>
            <person name="Cichocki N."/>
            <person name="Veneault-Fourrey C."/>
            <person name="LaButti K."/>
            <person name="Lindquist E.A."/>
            <person name="Lipzen A."/>
            <person name="Lundell T."/>
            <person name="Morin E."/>
            <person name="Murat C."/>
            <person name="Riley R."/>
            <person name="Ohm R."/>
            <person name="Sun H."/>
            <person name="Tunlid A."/>
            <person name="Henrissat B."/>
            <person name="Grigoriev I.V."/>
            <person name="Hibbett D.S."/>
            <person name="Martin F."/>
        </authorList>
    </citation>
    <scope>NUCLEOTIDE SEQUENCE [LARGE SCALE GENOMIC DNA]</scope>
    <source>
        <strain evidence="2">h7</strain>
    </source>
</reference>
<evidence type="ECO:0000313" key="2">
    <source>
        <dbReference type="Proteomes" id="UP000053424"/>
    </source>
</evidence>
<dbReference type="OrthoDB" id="2788229at2759"/>
<gene>
    <name evidence="1" type="ORF">M413DRAFT_318637</name>
</gene>
<proteinExistence type="predicted"/>
<accession>A0A0C3BHL2</accession>
<evidence type="ECO:0000313" key="1">
    <source>
        <dbReference type="EMBL" id="KIM36200.1"/>
    </source>
</evidence>
<dbReference type="Proteomes" id="UP000053424">
    <property type="component" value="Unassembled WGS sequence"/>
</dbReference>